<reference evidence="1" key="1">
    <citation type="journal article" date="2014" name="Front. Microbiol.">
        <title>High frequency of phylogenetically diverse reductive dehalogenase-homologous genes in deep subseafloor sedimentary metagenomes.</title>
        <authorList>
            <person name="Kawai M."/>
            <person name="Futagami T."/>
            <person name="Toyoda A."/>
            <person name="Takaki Y."/>
            <person name="Nishi S."/>
            <person name="Hori S."/>
            <person name="Arai W."/>
            <person name="Tsubouchi T."/>
            <person name="Morono Y."/>
            <person name="Uchiyama I."/>
            <person name="Ito T."/>
            <person name="Fujiyama A."/>
            <person name="Inagaki F."/>
            <person name="Takami H."/>
        </authorList>
    </citation>
    <scope>NUCLEOTIDE SEQUENCE</scope>
    <source>
        <strain evidence="1">Expedition CK06-06</strain>
    </source>
</reference>
<evidence type="ECO:0000313" key="1">
    <source>
        <dbReference type="EMBL" id="GAG80897.1"/>
    </source>
</evidence>
<gene>
    <name evidence="1" type="ORF">S01H4_35718</name>
</gene>
<dbReference type="AlphaFoldDB" id="X1BI71"/>
<dbReference type="EMBL" id="BART01019022">
    <property type="protein sequence ID" value="GAG80897.1"/>
    <property type="molecule type" value="Genomic_DNA"/>
</dbReference>
<comment type="caution">
    <text evidence="1">The sequence shown here is derived from an EMBL/GenBank/DDBJ whole genome shotgun (WGS) entry which is preliminary data.</text>
</comment>
<feature type="non-terminal residue" evidence="1">
    <location>
        <position position="236"/>
    </location>
</feature>
<proteinExistence type="predicted"/>
<sequence length="236" mass="26507">MYVVRHGDHFGEVIFYHTRTSSENLIGPKTARDSYASEATQEISLISNAIHGNTLLYPLGGSIYYFIPTYSSSGDIQNLGLTGFVEAFTRDVYYDFEVLDAANQFLNISEVVVPPNISLSYSFEMEDSMTYPNDPANFKISLQNLDINFSAPGLQVKVNLSIYTDTNNNVSYYLILPPYLSIENSTYIDGTDTFVDFTVIDTPLYFGEGLVLNGFVNTTTVVHDKVLHYQWTLIVD</sequence>
<accession>X1BI71</accession>
<organism evidence="1">
    <name type="scientific">marine sediment metagenome</name>
    <dbReference type="NCBI Taxonomy" id="412755"/>
    <lineage>
        <taxon>unclassified sequences</taxon>
        <taxon>metagenomes</taxon>
        <taxon>ecological metagenomes</taxon>
    </lineage>
</organism>
<protein>
    <submittedName>
        <fullName evidence="1">Uncharacterized protein</fullName>
    </submittedName>
</protein>
<name>X1BI71_9ZZZZ</name>